<name>A0A101MHI6_PENFR</name>
<dbReference type="AlphaFoldDB" id="A0A101MHI6"/>
<dbReference type="STRING" id="48697.A0A101MHI6"/>
<proteinExistence type="predicted"/>
<gene>
    <name evidence="1" type="ORF">ACN42_g6582</name>
</gene>
<keyword evidence="2" id="KW-1185">Reference proteome</keyword>
<evidence type="ECO:0000313" key="1">
    <source>
        <dbReference type="EMBL" id="KUM60553.1"/>
    </source>
</evidence>
<reference evidence="1 2" key="1">
    <citation type="submission" date="2015-10" db="EMBL/GenBank/DDBJ databases">
        <title>Genome sequencing of Penicillium freii.</title>
        <authorList>
            <person name="Nguyen H.D."/>
            <person name="Visagie C.M."/>
            <person name="Seifert K.A."/>
        </authorList>
    </citation>
    <scope>NUCLEOTIDE SEQUENCE [LARGE SCALE GENOMIC DNA]</scope>
    <source>
        <strain evidence="1 2">DAOM 242723</strain>
    </source>
</reference>
<evidence type="ECO:0000313" key="2">
    <source>
        <dbReference type="Proteomes" id="UP000055045"/>
    </source>
</evidence>
<organism evidence="1 2">
    <name type="scientific">Penicillium freii</name>
    <dbReference type="NCBI Taxonomy" id="48697"/>
    <lineage>
        <taxon>Eukaryota</taxon>
        <taxon>Fungi</taxon>
        <taxon>Dikarya</taxon>
        <taxon>Ascomycota</taxon>
        <taxon>Pezizomycotina</taxon>
        <taxon>Eurotiomycetes</taxon>
        <taxon>Eurotiomycetidae</taxon>
        <taxon>Eurotiales</taxon>
        <taxon>Aspergillaceae</taxon>
        <taxon>Penicillium</taxon>
    </lineage>
</organism>
<comment type="caution">
    <text evidence="1">The sequence shown here is derived from an EMBL/GenBank/DDBJ whole genome shotgun (WGS) entry which is preliminary data.</text>
</comment>
<dbReference type="Proteomes" id="UP000055045">
    <property type="component" value="Unassembled WGS sequence"/>
</dbReference>
<sequence>MQALHPKQELEAKRRVGSQIYRYQLTIGQAIPTQVEPKPLLEPAQVGSFLPFQQYVDHVSNARHTMHWHIGDSTQAANGLGIMELPRRKQELVIAGNGVDEELVVSSLLAFLEAITLRHPDVKCD</sequence>
<accession>A0A101MHI6</accession>
<protein>
    <submittedName>
        <fullName evidence="1">Uncharacterized protein</fullName>
    </submittedName>
</protein>
<dbReference type="EMBL" id="LLXE01000170">
    <property type="protein sequence ID" value="KUM60553.1"/>
    <property type="molecule type" value="Genomic_DNA"/>
</dbReference>